<comment type="caution">
    <text evidence="2">The sequence shown here is derived from an EMBL/GenBank/DDBJ whole genome shotgun (WGS) entry which is preliminary data.</text>
</comment>
<evidence type="ECO:0000313" key="2">
    <source>
        <dbReference type="EMBL" id="PXA05727.1"/>
    </source>
</evidence>
<feature type="compositionally biased region" description="Basic and acidic residues" evidence="1">
    <location>
        <begin position="310"/>
        <end position="340"/>
    </location>
</feature>
<dbReference type="Pfam" id="PF21983">
    <property type="entry name" value="NikA-like"/>
    <property type="match status" value="1"/>
</dbReference>
<keyword evidence="3" id="KW-1185">Reference proteome</keyword>
<feature type="region of interest" description="Disordered" evidence="1">
    <location>
        <begin position="1"/>
        <end position="424"/>
    </location>
</feature>
<gene>
    <name evidence="2" type="ORF">DDZ13_02330</name>
</gene>
<feature type="compositionally biased region" description="Low complexity" evidence="1">
    <location>
        <begin position="223"/>
        <end position="240"/>
    </location>
</feature>
<feature type="compositionally biased region" description="Polar residues" evidence="1">
    <location>
        <begin position="13"/>
        <end position="45"/>
    </location>
</feature>
<feature type="compositionally biased region" description="Low complexity" evidence="1">
    <location>
        <begin position="124"/>
        <end position="136"/>
    </location>
</feature>
<feature type="compositionally biased region" description="Polar residues" evidence="1">
    <location>
        <begin position="62"/>
        <end position="74"/>
    </location>
</feature>
<dbReference type="EMBL" id="QHJQ01000001">
    <property type="protein sequence ID" value="PXA05727.1"/>
    <property type="molecule type" value="Genomic_DNA"/>
</dbReference>
<feature type="compositionally biased region" description="Gly residues" evidence="1">
    <location>
        <begin position="296"/>
        <end position="309"/>
    </location>
</feature>
<sequence>MTEIKYNEDSKSRIQNNNKEASASFSKTAANAALNENQKPANTEGPQGVLTRVLAGEGGAPSSDSTPGQQTLPNSPAAASPKEAPLGTQSGPQSEPRAESAGKPQSSPLSKAGEEKPKDASAHGGTRSGPPSGPSTAAKTEAASGERPKSESTPGSTSVAPSEPTNVPTASKAEKTKEERPEPQKGTPVKAQSAAPLKDGEGEPKDKSASSGIQSGPPAGPNATAKSEGSGSEASKSEATPGASSRSPAEATKVLDTPKTEETKSEQHGPRTESPVKPQSAAILQAGGEEPKDGPSQGGPISGSPGGPGAKEKSEVSGGEKSKPETSPRVQSRDPFEHTKVSAASKTEVQQEVKGEGHESQGKPQKSSSGEVDEVEAKTTPTPDEKESTPETGPDDGVESKPQEKKPRRSMPRKEKRTETLKFRATPCERDEIIDNIPDGLEFSDWARTVLIGKNAKTKSEKAHRRRLIGELGRIGNNLNQIAKKINTEGLPGDPERALELVSELHAIYVELQSLKGGDDAA</sequence>
<accession>A0A317ZNG8</accession>
<protein>
    <submittedName>
        <fullName evidence="2">Uncharacterized protein</fullName>
    </submittedName>
</protein>
<feature type="compositionally biased region" description="Basic and acidic residues" evidence="1">
    <location>
        <begin position="412"/>
        <end position="424"/>
    </location>
</feature>
<proteinExistence type="predicted"/>
<feature type="compositionally biased region" description="Basic and acidic residues" evidence="1">
    <location>
        <begin position="1"/>
        <end position="12"/>
    </location>
</feature>
<feature type="compositionally biased region" description="Basic and acidic residues" evidence="1">
    <location>
        <begin position="256"/>
        <end position="271"/>
    </location>
</feature>
<dbReference type="InParanoid" id="A0A317ZNG8"/>
<reference evidence="2 3" key="1">
    <citation type="submission" date="2018-05" db="EMBL/GenBank/DDBJ databases">
        <title>Coraliomargarita sinensis sp. nov., isolated from a marine solar saltern.</title>
        <authorList>
            <person name="Zhou L.Y."/>
        </authorList>
    </citation>
    <scope>NUCLEOTIDE SEQUENCE [LARGE SCALE GENOMIC DNA]</scope>
    <source>
        <strain evidence="2 3">WN38</strain>
    </source>
</reference>
<dbReference type="Proteomes" id="UP000247099">
    <property type="component" value="Unassembled WGS sequence"/>
</dbReference>
<feature type="compositionally biased region" description="Polar residues" evidence="1">
    <location>
        <begin position="151"/>
        <end position="169"/>
    </location>
</feature>
<name>A0A317ZNG8_9BACT</name>
<dbReference type="AlphaFoldDB" id="A0A317ZNG8"/>
<feature type="compositionally biased region" description="Basic and acidic residues" evidence="1">
    <location>
        <begin position="172"/>
        <end position="183"/>
    </location>
</feature>
<feature type="compositionally biased region" description="Basic and acidic residues" evidence="1">
    <location>
        <begin position="112"/>
        <end position="121"/>
    </location>
</feature>
<evidence type="ECO:0000313" key="3">
    <source>
        <dbReference type="Proteomes" id="UP000247099"/>
    </source>
</evidence>
<evidence type="ECO:0000256" key="1">
    <source>
        <dbReference type="SAM" id="MobiDB-lite"/>
    </source>
</evidence>
<feature type="compositionally biased region" description="Basic and acidic residues" evidence="1">
    <location>
        <begin position="349"/>
        <end position="361"/>
    </location>
</feature>
<dbReference type="InterPro" id="IPR053842">
    <property type="entry name" value="NikA-like"/>
</dbReference>
<feature type="compositionally biased region" description="Basic and acidic residues" evidence="1">
    <location>
        <begin position="198"/>
        <end position="208"/>
    </location>
</feature>
<organism evidence="2 3">
    <name type="scientific">Coraliomargarita sinensis</name>
    <dbReference type="NCBI Taxonomy" id="2174842"/>
    <lineage>
        <taxon>Bacteria</taxon>
        <taxon>Pseudomonadati</taxon>
        <taxon>Verrucomicrobiota</taxon>
        <taxon>Opitutia</taxon>
        <taxon>Puniceicoccales</taxon>
        <taxon>Coraliomargaritaceae</taxon>
        <taxon>Coraliomargarita</taxon>
    </lineage>
</organism>